<dbReference type="GO" id="GO:0110154">
    <property type="term" value="P:RNA decapping"/>
    <property type="evidence" value="ECO:0007669"/>
    <property type="project" value="TreeGrafter"/>
</dbReference>
<dbReference type="SUPFAM" id="SSF56300">
    <property type="entry name" value="Metallo-dependent phosphatases"/>
    <property type="match status" value="1"/>
</dbReference>
<dbReference type="Gene3D" id="3.60.21.10">
    <property type="match status" value="1"/>
</dbReference>
<accession>A0A395GC37</accession>
<name>A0A395GC37_9STAP</name>
<dbReference type="EMBL" id="MJBI02000002">
    <property type="protein sequence ID" value="RAI81297.1"/>
    <property type="molecule type" value="Genomic_DNA"/>
</dbReference>
<evidence type="ECO:0000259" key="1">
    <source>
        <dbReference type="Pfam" id="PF00149"/>
    </source>
</evidence>
<sequence length="364" mass="42166">MKIKDNYMTMSIKDRRTIVVSDIHGNIDLFKNLLSKVTYTEDDRLIILGDIIDKGPNSIELVEFVGELLKNEHVHMVLGNCDCIFDELEEDYLYNYMQRRHTLVHEALDKLGKTLDDYESQSDMAKDVHKHFSHIHDIVRDLPLMIETEDFIFVHAGLDHHDYMNTSRYNALNMPYFYNASHDAEKMVVVGHFPTCNFVEDGPMNNNIKVNEASRIIDIDGGNQVKYSGQLNALIIEYTGDTYTLNTLAVDDYKRQVVIQDFEVAYQVPHTFTYPHFEIEVFDGDEYFTQAKHIHTGIDFMVKTEFIKAVEDGYRLKDDYTDYFMDVSIGEEVAIIDDSYLGYTLIMKDGITGWVPEEVLEQAI</sequence>
<protein>
    <submittedName>
        <fullName evidence="2">Serine/threonine protein phosphatase</fullName>
    </submittedName>
</protein>
<dbReference type="InterPro" id="IPR050126">
    <property type="entry name" value="Ap4A_hydrolase"/>
</dbReference>
<dbReference type="RefSeq" id="WP_099579013.1">
    <property type="nucleotide sequence ID" value="NZ_MJBI02000002.1"/>
</dbReference>
<dbReference type="PANTHER" id="PTHR42850">
    <property type="entry name" value="METALLOPHOSPHOESTERASE"/>
    <property type="match status" value="1"/>
</dbReference>
<evidence type="ECO:0000313" key="2">
    <source>
        <dbReference type="EMBL" id="RAI81297.1"/>
    </source>
</evidence>
<feature type="domain" description="Calcineurin-like phosphoesterase" evidence="1">
    <location>
        <begin position="16"/>
        <end position="194"/>
    </location>
</feature>
<reference evidence="2 3" key="1">
    <citation type="journal article" date="2018" name="Front. Microbiol.">
        <title>Description and Comparative Genomics of Macrococcus caseolyticus subsp. hominis subsp. nov., Macrococcus goetzii sp. nov., Macrococcus epidermidis sp. nov., and Macrococcus bohemicus sp. nov., Novel Macrococci From Human Clinical Material With Virulence Potential and Suspected Uptake of Foreign DNA by Natural Transformation.</title>
        <authorList>
            <person name="Maslanova I."/>
            <person name="Wertheimer Z."/>
            <person name="Sedlacek I."/>
            <person name="Svec P."/>
            <person name="Indrakova A."/>
            <person name="Kovarovic V."/>
            <person name="Schumann P."/>
            <person name="Sproer C."/>
            <person name="Kralova S."/>
            <person name="Sedo O."/>
            <person name="Kristofova L."/>
            <person name="Vrbovska V."/>
            <person name="Fuzik T."/>
            <person name="Petras P."/>
            <person name="Zdrahal Z."/>
            <person name="Ruzickova V."/>
            <person name="Doskar J."/>
            <person name="Pantucek R."/>
        </authorList>
    </citation>
    <scope>NUCLEOTIDE SEQUENCE [LARGE SCALE GENOMIC DNA]</scope>
    <source>
        <strain evidence="2 3">CCM 4927</strain>
    </source>
</reference>
<dbReference type="Pfam" id="PF00149">
    <property type="entry name" value="Metallophos"/>
    <property type="match status" value="1"/>
</dbReference>
<organism evidence="2 3">
    <name type="scientific">Macrococcoides goetzii</name>
    <dbReference type="NCBI Taxonomy" id="1891097"/>
    <lineage>
        <taxon>Bacteria</taxon>
        <taxon>Bacillati</taxon>
        <taxon>Bacillota</taxon>
        <taxon>Bacilli</taxon>
        <taxon>Bacillales</taxon>
        <taxon>Staphylococcaceae</taxon>
        <taxon>Macrococcoides</taxon>
    </lineage>
</organism>
<evidence type="ECO:0000313" key="3">
    <source>
        <dbReference type="Proteomes" id="UP000229523"/>
    </source>
</evidence>
<dbReference type="AlphaFoldDB" id="A0A395GC37"/>
<dbReference type="GO" id="GO:0005737">
    <property type="term" value="C:cytoplasm"/>
    <property type="evidence" value="ECO:0007669"/>
    <property type="project" value="TreeGrafter"/>
</dbReference>
<dbReference type="GO" id="GO:0008803">
    <property type="term" value="F:bis(5'-nucleosyl)-tetraphosphatase (symmetrical) activity"/>
    <property type="evidence" value="ECO:0007669"/>
    <property type="project" value="TreeGrafter"/>
</dbReference>
<dbReference type="GO" id="GO:0016791">
    <property type="term" value="F:phosphatase activity"/>
    <property type="evidence" value="ECO:0007669"/>
    <property type="project" value="TreeGrafter"/>
</dbReference>
<dbReference type="PANTHER" id="PTHR42850:SF4">
    <property type="entry name" value="ZINC-DEPENDENT ENDOPOLYPHOSPHATASE"/>
    <property type="match status" value="1"/>
</dbReference>
<proteinExistence type="predicted"/>
<dbReference type="Proteomes" id="UP000229523">
    <property type="component" value="Unassembled WGS sequence"/>
</dbReference>
<comment type="caution">
    <text evidence="2">The sequence shown here is derived from an EMBL/GenBank/DDBJ whole genome shotgun (WGS) entry which is preliminary data.</text>
</comment>
<dbReference type="InterPro" id="IPR004843">
    <property type="entry name" value="Calcineurin-like_PHP"/>
</dbReference>
<dbReference type="InterPro" id="IPR029052">
    <property type="entry name" value="Metallo-depent_PP-like"/>
</dbReference>
<keyword evidence="3" id="KW-1185">Reference proteome</keyword>
<gene>
    <name evidence="2" type="ORF">BFS35_006945</name>
</gene>